<evidence type="ECO:0000313" key="1">
    <source>
        <dbReference type="EMBL" id="BCJ28673.1"/>
    </source>
</evidence>
<protein>
    <submittedName>
        <fullName evidence="1">Uncharacterized protein</fullName>
    </submittedName>
</protein>
<accession>A0A810KZR2</accession>
<organism evidence="1 2">
    <name type="scientific">Actinocatenispora sera</name>
    <dbReference type="NCBI Taxonomy" id="390989"/>
    <lineage>
        <taxon>Bacteria</taxon>
        <taxon>Bacillati</taxon>
        <taxon>Actinomycetota</taxon>
        <taxon>Actinomycetes</taxon>
        <taxon>Micromonosporales</taxon>
        <taxon>Micromonosporaceae</taxon>
        <taxon>Actinocatenispora</taxon>
    </lineage>
</organism>
<sequence>MAVAEAVIGCRKSGRAPMSRHTETAAFDYRSDPTVRVPLDAHTDG</sequence>
<dbReference type="EMBL" id="AP023354">
    <property type="protein sequence ID" value="BCJ28673.1"/>
    <property type="molecule type" value="Genomic_DNA"/>
</dbReference>
<dbReference type="AlphaFoldDB" id="A0A810KZR2"/>
<keyword evidence="2" id="KW-1185">Reference proteome</keyword>
<dbReference type="Proteomes" id="UP000680750">
    <property type="component" value="Chromosome"/>
</dbReference>
<name>A0A810KZR2_9ACTN</name>
<gene>
    <name evidence="1" type="ORF">Asera_27810</name>
</gene>
<dbReference type="KEGG" id="aser:Asera_27810"/>
<proteinExistence type="predicted"/>
<reference evidence="1" key="1">
    <citation type="submission" date="2020-08" db="EMBL/GenBank/DDBJ databases">
        <title>Whole genome shotgun sequence of Actinocatenispora sera NBRC 101916.</title>
        <authorList>
            <person name="Komaki H."/>
            <person name="Tamura T."/>
        </authorList>
    </citation>
    <scope>NUCLEOTIDE SEQUENCE</scope>
    <source>
        <strain evidence="1">NBRC 101916</strain>
    </source>
</reference>
<evidence type="ECO:0000313" key="2">
    <source>
        <dbReference type="Proteomes" id="UP000680750"/>
    </source>
</evidence>